<gene>
    <name evidence="2" type="ORF">M514_25496</name>
    <name evidence="1" type="ORF">M514_28412</name>
</gene>
<organism evidence="1">
    <name type="scientific">Trichuris suis</name>
    <name type="common">pig whipworm</name>
    <dbReference type="NCBI Taxonomy" id="68888"/>
    <lineage>
        <taxon>Eukaryota</taxon>
        <taxon>Metazoa</taxon>
        <taxon>Ecdysozoa</taxon>
        <taxon>Nematoda</taxon>
        <taxon>Enoplea</taxon>
        <taxon>Dorylaimia</taxon>
        <taxon>Trichinellida</taxon>
        <taxon>Trichuridae</taxon>
        <taxon>Trichuris</taxon>
    </lineage>
</organism>
<evidence type="ECO:0000313" key="1">
    <source>
        <dbReference type="EMBL" id="KFD59410.1"/>
    </source>
</evidence>
<name>A0A085MQB4_9BILA</name>
<dbReference type="AlphaFoldDB" id="A0A085MQB4"/>
<dbReference type="EMBL" id="KL367993">
    <property type="protein sequence ID" value="KFD59410.1"/>
    <property type="molecule type" value="Genomic_DNA"/>
</dbReference>
<dbReference type="Proteomes" id="UP000030758">
    <property type="component" value="Unassembled WGS sequence"/>
</dbReference>
<proteinExistence type="predicted"/>
<accession>A0A085MQB4</accession>
<evidence type="ECO:0000313" key="2">
    <source>
        <dbReference type="EMBL" id="KFD62373.1"/>
    </source>
</evidence>
<sequence>MPHELPHLRLVLPTMNWLAGQAARIHAVDQTEVCLFTPHNMRPLENEWLLFVFEDYERTLNLIPVHGCSCAGVCYR</sequence>
<reference evidence="1" key="1">
    <citation type="journal article" date="2014" name="Nat. Genet.">
        <title>Genome and transcriptome of the porcine whipworm Trichuris suis.</title>
        <authorList>
            <person name="Jex A.R."/>
            <person name="Nejsum P."/>
            <person name="Schwarz E.M."/>
            <person name="Hu L."/>
            <person name="Young N.D."/>
            <person name="Hall R.S."/>
            <person name="Korhonen P.K."/>
            <person name="Liao S."/>
            <person name="Thamsborg S."/>
            <person name="Xia J."/>
            <person name="Xu P."/>
            <person name="Wang S."/>
            <person name="Scheerlinck J.P."/>
            <person name="Hofmann A."/>
            <person name="Sternberg P.W."/>
            <person name="Wang J."/>
            <person name="Gasser R.B."/>
        </authorList>
    </citation>
    <scope>NUCLEOTIDE SEQUENCE [LARGE SCALE GENOMIC DNA]</scope>
    <source>
        <strain evidence="1">DCEP-RM93F</strain>
    </source>
</reference>
<protein>
    <submittedName>
        <fullName evidence="1">Uncharacterized protein</fullName>
    </submittedName>
</protein>
<dbReference type="EMBL" id="KL367597">
    <property type="protein sequence ID" value="KFD62373.1"/>
    <property type="molecule type" value="Genomic_DNA"/>
</dbReference>